<name>A0A1M5NP13_9BACI</name>
<dbReference type="InterPro" id="IPR007391">
    <property type="entry name" value="Vancomycin_resist_VanW"/>
</dbReference>
<dbReference type="Proteomes" id="UP000184079">
    <property type="component" value="Unassembled WGS sequence"/>
</dbReference>
<dbReference type="PANTHER" id="PTHR35788">
    <property type="entry name" value="EXPORTED PROTEIN-RELATED"/>
    <property type="match status" value="1"/>
</dbReference>
<dbReference type="EMBL" id="FQXD01000002">
    <property type="protein sequence ID" value="SHG91272.1"/>
    <property type="molecule type" value="Genomic_DNA"/>
</dbReference>
<dbReference type="Pfam" id="PF04294">
    <property type="entry name" value="VanW"/>
    <property type="match status" value="1"/>
</dbReference>
<dbReference type="RefSeq" id="WP_073005488.1">
    <property type="nucleotide sequence ID" value="NZ_FQXD01000002.1"/>
</dbReference>
<protein>
    <submittedName>
        <fullName evidence="1">VanW like protein</fullName>
    </submittedName>
</protein>
<dbReference type="InterPro" id="IPR052913">
    <property type="entry name" value="Glycopeptide_resist_protein"/>
</dbReference>
<sequence>MRFLACAFIFVLFLLPVEKVIANEVQTEEIKMKRVEMDQYALENVEKLFINELKLESLMKYLNEKVYQPPINAKLDRNGEVVSGKPGVSIDRNQFHIGFREAFYNKDIHEFQVPVKPIYPRVDKALLIEISQKQLGSYVTHFRQSNKERTTNIELAAKAIDSHVVFPGELFSFNTVVGERTEEKGYKRAPVIVKGELAEDIGGGICQVSSTLFNAVDLKGIEIVERYAHSKNVPYVPPGKDATVSWWGPDFSFKNKYNQPLLLRANALDGKLVVRVYSSDIVEHFQKNFK</sequence>
<evidence type="ECO:0000313" key="1">
    <source>
        <dbReference type="EMBL" id="SHG91272.1"/>
    </source>
</evidence>
<proteinExistence type="predicted"/>
<accession>A0A1M5NP13</accession>
<dbReference type="OrthoDB" id="9813301at2"/>
<organism evidence="1 2">
    <name type="scientific">Virgibacillus chiguensis</name>
    <dbReference type="NCBI Taxonomy" id="411959"/>
    <lineage>
        <taxon>Bacteria</taxon>
        <taxon>Bacillati</taxon>
        <taxon>Bacillota</taxon>
        <taxon>Bacilli</taxon>
        <taxon>Bacillales</taxon>
        <taxon>Bacillaceae</taxon>
        <taxon>Virgibacillus</taxon>
    </lineage>
</organism>
<dbReference type="PANTHER" id="PTHR35788:SF1">
    <property type="entry name" value="EXPORTED PROTEIN"/>
    <property type="match status" value="1"/>
</dbReference>
<reference evidence="2" key="1">
    <citation type="submission" date="2016-11" db="EMBL/GenBank/DDBJ databases">
        <authorList>
            <person name="Varghese N."/>
            <person name="Submissions S."/>
        </authorList>
    </citation>
    <scope>NUCLEOTIDE SEQUENCE [LARGE SCALE GENOMIC DNA]</scope>
    <source>
        <strain evidence="2">CGMCC 1.6496</strain>
    </source>
</reference>
<keyword evidence="2" id="KW-1185">Reference proteome</keyword>
<evidence type="ECO:0000313" key="2">
    <source>
        <dbReference type="Proteomes" id="UP000184079"/>
    </source>
</evidence>
<gene>
    <name evidence="1" type="ORF">SAMN05421807_102296</name>
</gene>
<dbReference type="AlphaFoldDB" id="A0A1M5NP13"/>